<evidence type="ECO:0000313" key="1">
    <source>
        <dbReference type="EMBL" id="QEW05741.1"/>
    </source>
</evidence>
<dbReference type="RefSeq" id="WP_151053785.1">
    <property type="nucleotide sequence ID" value="NZ_CP044222.1"/>
</dbReference>
<accession>A0A5J6LBR2</accession>
<dbReference type="Pfam" id="PF03928">
    <property type="entry name" value="HbpS-like"/>
    <property type="match status" value="1"/>
</dbReference>
<organism evidence="1 2">
    <name type="scientific">Nitrincola iocasae</name>
    <dbReference type="NCBI Taxonomy" id="2614693"/>
    <lineage>
        <taxon>Bacteria</taxon>
        <taxon>Pseudomonadati</taxon>
        <taxon>Pseudomonadota</taxon>
        <taxon>Gammaproteobacteria</taxon>
        <taxon>Oceanospirillales</taxon>
        <taxon>Oceanospirillaceae</taxon>
        <taxon>Nitrincola</taxon>
    </lineage>
</organism>
<keyword evidence="2" id="KW-1185">Reference proteome</keyword>
<dbReference type="AlphaFoldDB" id="A0A5J6LBR2"/>
<dbReference type="SUPFAM" id="SSF143744">
    <property type="entry name" value="GlcG-like"/>
    <property type="match status" value="1"/>
</dbReference>
<dbReference type="KEGG" id="nik:F5I99_04135"/>
<dbReference type="PANTHER" id="PTHR34309">
    <property type="entry name" value="SLR1406 PROTEIN"/>
    <property type="match status" value="1"/>
</dbReference>
<proteinExistence type="predicted"/>
<dbReference type="Gene3D" id="3.30.450.150">
    <property type="entry name" value="Haem-degrading domain"/>
    <property type="match status" value="1"/>
</dbReference>
<protein>
    <submittedName>
        <fullName evidence="1">Heme-binding protein</fullName>
    </submittedName>
</protein>
<name>A0A5J6LBR2_9GAMM</name>
<dbReference type="EMBL" id="CP044222">
    <property type="protein sequence ID" value="QEW05741.1"/>
    <property type="molecule type" value="Genomic_DNA"/>
</dbReference>
<dbReference type="Proteomes" id="UP000325606">
    <property type="component" value="Chromosome"/>
</dbReference>
<dbReference type="PANTHER" id="PTHR34309:SF1">
    <property type="entry name" value="PROTEIN GLCG"/>
    <property type="match status" value="1"/>
</dbReference>
<sequence>MYTKQALTLSEANQLIDAALIEAKQNGWAVAVAVVDDGGHLLSMQRMEDCAPVGAYIAVEKARTAALGRRETKIYEDMINGGRNAFLSAPVISATLEGGVPVIQEGQVIAAVGVSGVKPDQDAQVAKAGVAGLQG</sequence>
<evidence type="ECO:0000313" key="2">
    <source>
        <dbReference type="Proteomes" id="UP000325606"/>
    </source>
</evidence>
<dbReference type="InterPro" id="IPR005624">
    <property type="entry name" value="PduO/GlcC-like"/>
</dbReference>
<reference evidence="1 2" key="1">
    <citation type="submission" date="2019-09" db="EMBL/GenBank/DDBJ databases">
        <title>Nitrincola iocasae sp. nov., a bacterium isolated from the sediment collected at a cold seep field in South China Sea.</title>
        <authorList>
            <person name="Zhang H."/>
            <person name="Wang H."/>
            <person name="Li C."/>
        </authorList>
    </citation>
    <scope>NUCLEOTIDE SEQUENCE [LARGE SCALE GENOMIC DNA]</scope>
    <source>
        <strain evidence="1 2">KXZD1103</strain>
    </source>
</reference>
<dbReference type="InterPro" id="IPR038084">
    <property type="entry name" value="PduO/GlcC-like_sf"/>
</dbReference>
<gene>
    <name evidence="1" type="ORF">F5I99_04135</name>
</gene>
<dbReference type="InterPro" id="IPR052517">
    <property type="entry name" value="GlcG_carb_metab_protein"/>
</dbReference>